<protein>
    <submittedName>
        <fullName evidence="3">Uncharacterized protein</fullName>
    </submittedName>
</protein>
<comment type="caution">
    <text evidence="3">The sequence shown here is derived from an EMBL/GenBank/DDBJ whole genome shotgun (WGS) entry which is preliminary data.</text>
</comment>
<dbReference type="AlphaFoldDB" id="A0AAV6TCN7"/>
<proteinExistence type="predicted"/>
<evidence type="ECO:0000313" key="4">
    <source>
        <dbReference type="Proteomes" id="UP000827092"/>
    </source>
</evidence>
<accession>A0AAV6TCN7</accession>
<name>A0AAV6TCN7_9ARAC</name>
<feature type="compositionally biased region" description="Basic and acidic residues" evidence="1">
    <location>
        <begin position="96"/>
        <end position="106"/>
    </location>
</feature>
<feature type="signal peptide" evidence="2">
    <location>
        <begin position="1"/>
        <end position="22"/>
    </location>
</feature>
<feature type="region of interest" description="Disordered" evidence="1">
    <location>
        <begin position="91"/>
        <end position="126"/>
    </location>
</feature>
<feature type="chain" id="PRO_5043462277" evidence="2">
    <location>
        <begin position="23"/>
        <end position="126"/>
    </location>
</feature>
<gene>
    <name evidence="3" type="ORF">JTE90_010273</name>
</gene>
<reference evidence="3 4" key="1">
    <citation type="journal article" date="2022" name="Nat. Ecol. Evol.">
        <title>A masculinizing supergene underlies an exaggerated male reproductive morph in a spider.</title>
        <authorList>
            <person name="Hendrickx F."/>
            <person name="De Corte Z."/>
            <person name="Sonet G."/>
            <person name="Van Belleghem S.M."/>
            <person name="Kostlbacher S."/>
            <person name="Vangestel C."/>
        </authorList>
    </citation>
    <scope>NUCLEOTIDE SEQUENCE [LARGE SCALE GENOMIC DNA]</scope>
    <source>
        <strain evidence="3">W744_W776</strain>
    </source>
</reference>
<evidence type="ECO:0000313" key="3">
    <source>
        <dbReference type="EMBL" id="KAG8155653.1"/>
    </source>
</evidence>
<keyword evidence="4" id="KW-1185">Reference proteome</keyword>
<keyword evidence="2" id="KW-0732">Signal</keyword>
<dbReference type="PRINTS" id="PR00169">
    <property type="entry name" value="KCHANNEL"/>
</dbReference>
<dbReference type="EMBL" id="JAFNEN010007581">
    <property type="protein sequence ID" value="KAG8155653.1"/>
    <property type="molecule type" value="Genomic_DNA"/>
</dbReference>
<organism evidence="3 4">
    <name type="scientific">Oedothorax gibbosus</name>
    <dbReference type="NCBI Taxonomy" id="931172"/>
    <lineage>
        <taxon>Eukaryota</taxon>
        <taxon>Metazoa</taxon>
        <taxon>Ecdysozoa</taxon>
        <taxon>Arthropoda</taxon>
        <taxon>Chelicerata</taxon>
        <taxon>Arachnida</taxon>
        <taxon>Araneae</taxon>
        <taxon>Araneomorphae</taxon>
        <taxon>Entelegynae</taxon>
        <taxon>Araneoidea</taxon>
        <taxon>Linyphiidae</taxon>
        <taxon>Erigoninae</taxon>
        <taxon>Oedothorax</taxon>
    </lineage>
</organism>
<evidence type="ECO:0000256" key="1">
    <source>
        <dbReference type="SAM" id="MobiDB-lite"/>
    </source>
</evidence>
<evidence type="ECO:0000256" key="2">
    <source>
        <dbReference type="SAM" id="SignalP"/>
    </source>
</evidence>
<dbReference type="Proteomes" id="UP000827092">
    <property type="component" value="Unassembled WGS sequence"/>
</dbReference>
<sequence>MRELGLLLLLFIGVILFPSAVYYPGAAGERSHFKSTPGPLFGGGLVTMTRVLGLRRHGAPFGVWGKIVGSCAPSGGVLTIALPVPPSRVQLPPTFYHRETDQEEMHPTNFQPRPASPSRPQGGARS</sequence>